<dbReference type="Proteomes" id="UP001059672">
    <property type="component" value="Chromosome"/>
</dbReference>
<evidence type="ECO:0000256" key="5">
    <source>
        <dbReference type="PROSITE-ProRule" id="PRU10141"/>
    </source>
</evidence>
<feature type="binding site" evidence="5">
    <location>
        <position position="88"/>
    </location>
    <ligand>
        <name>ATP</name>
        <dbReference type="ChEBI" id="CHEBI:30616"/>
    </ligand>
</feature>
<evidence type="ECO:0000313" key="7">
    <source>
        <dbReference type="EMBL" id="UTW05806.1"/>
    </source>
</evidence>
<evidence type="ECO:0000313" key="8">
    <source>
        <dbReference type="Proteomes" id="UP001059672"/>
    </source>
</evidence>
<dbReference type="PROSITE" id="PS00108">
    <property type="entry name" value="PROTEIN_KINASE_ST"/>
    <property type="match status" value="1"/>
</dbReference>
<dbReference type="Gene3D" id="3.30.200.20">
    <property type="entry name" value="Phosphorylase Kinase, domain 1"/>
    <property type="match status" value="1"/>
</dbReference>
<dbReference type="RefSeq" id="WP_255836386.1">
    <property type="nucleotide sequence ID" value="NZ_CP073346.1"/>
</dbReference>
<dbReference type="Pfam" id="PF00069">
    <property type="entry name" value="Pkinase"/>
    <property type="match status" value="1"/>
</dbReference>
<dbReference type="CDD" id="cd14014">
    <property type="entry name" value="STKc_PknB_like"/>
    <property type="match status" value="1"/>
</dbReference>
<dbReference type="EMBL" id="CP073346">
    <property type="protein sequence ID" value="UTW05806.1"/>
    <property type="molecule type" value="Genomic_DNA"/>
</dbReference>
<organism evidence="7 8">
    <name type="scientific">Pseudomonas benzenivorans</name>
    <dbReference type="NCBI Taxonomy" id="556533"/>
    <lineage>
        <taxon>Bacteria</taxon>
        <taxon>Pseudomonadati</taxon>
        <taxon>Pseudomonadota</taxon>
        <taxon>Gammaproteobacteria</taxon>
        <taxon>Pseudomonadales</taxon>
        <taxon>Pseudomonadaceae</taxon>
        <taxon>Pseudomonas</taxon>
    </lineage>
</organism>
<dbReference type="GO" id="GO:0004674">
    <property type="term" value="F:protein serine/threonine kinase activity"/>
    <property type="evidence" value="ECO:0007669"/>
    <property type="project" value="UniProtKB-KW"/>
</dbReference>
<keyword evidence="3 7" id="KW-0418">Kinase</keyword>
<proteinExistence type="predicted"/>
<keyword evidence="8" id="KW-1185">Reference proteome</keyword>
<reference evidence="7" key="1">
    <citation type="submission" date="2021-04" db="EMBL/GenBank/DDBJ databases">
        <title>Oceanospirillales bacteria with DddD are important DMSP degraders in coastal seawater.</title>
        <authorList>
            <person name="Liu J."/>
        </authorList>
    </citation>
    <scope>NUCLEOTIDE SEQUENCE</scope>
    <source>
        <strain evidence="7">D13-4</strain>
    </source>
</reference>
<dbReference type="PROSITE" id="PS00107">
    <property type="entry name" value="PROTEIN_KINASE_ATP"/>
    <property type="match status" value="1"/>
</dbReference>
<keyword evidence="1" id="KW-0808">Transferase</keyword>
<dbReference type="SUPFAM" id="SSF56112">
    <property type="entry name" value="Protein kinase-like (PK-like)"/>
    <property type="match status" value="1"/>
</dbReference>
<name>A0ABY5H0M6_9PSED</name>
<dbReference type="InterPro" id="IPR000719">
    <property type="entry name" value="Prot_kinase_dom"/>
</dbReference>
<dbReference type="PANTHER" id="PTHR43289:SF6">
    <property type="entry name" value="SERINE_THREONINE-PROTEIN KINASE NEKL-3"/>
    <property type="match status" value="1"/>
</dbReference>
<evidence type="ECO:0000256" key="1">
    <source>
        <dbReference type="ARBA" id="ARBA00022679"/>
    </source>
</evidence>
<accession>A0ABY5H0M6</accession>
<evidence type="ECO:0000259" key="6">
    <source>
        <dbReference type="PROSITE" id="PS50011"/>
    </source>
</evidence>
<keyword evidence="7" id="KW-0723">Serine/threonine-protein kinase</keyword>
<dbReference type="Gene3D" id="1.10.510.10">
    <property type="entry name" value="Transferase(Phosphotransferase) domain 1"/>
    <property type="match status" value="1"/>
</dbReference>
<gene>
    <name evidence="7" type="ORF">KDW96_11445</name>
</gene>
<evidence type="ECO:0000256" key="4">
    <source>
        <dbReference type="ARBA" id="ARBA00022840"/>
    </source>
</evidence>
<dbReference type="PROSITE" id="PS50011">
    <property type="entry name" value="PROTEIN_KINASE_DOM"/>
    <property type="match status" value="1"/>
</dbReference>
<dbReference type="InterPro" id="IPR017441">
    <property type="entry name" value="Protein_kinase_ATP_BS"/>
</dbReference>
<dbReference type="InterPro" id="IPR008271">
    <property type="entry name" value="Ser/Thr_kinase_AS"/>
</dbReference>
<keyword evidence="2 5" id="KW-0547">Nucleotide-binding</keyword>
<dbReference type="PANTHER" id="PTHR43289">
    <property type="entry name" value="MITOGEN-ACTIVATED PROTEIN KINASE KINASE KINASE 20-RELATED"/>
    <property type="match status" value="1"/>
</dbReference>
<dbReference type="InterPro" id="IPR011009">
    <property type="entry name" value="Kinase-like_dom_sf"/>
</dbReference>
<keyword evidence="4 5" id="KW-0067">ATP-binding</keyword>
<evidence type="ECO:0000256" key="2">
    <source>
        <dbReference type="ARBA" id="ARBA00022741"/>
    </source>
</evidence>
<sequence length="334" mass="36629">MSEALLDGTPALGGEASDLTYFALAATAAPAQAAPAHEPVRLGELPEVLGGRYRIERLLGVGGMGAVYRARDLLREQFGDPEPYVAVKTLSDDFAEYPDANTLLYSEFALTARLSHRHVVRLFGFEVDLPSQRAFLTLELLKGPTLDQLLGERPEGLSWPELHEIAIALLEALSYSHDQGVLHGDLKPSNVMLAADGLRLFDYGLGQPLEGLLPGLPRLCRSRFAAWTPRYAALELLDGAPLSAAADVYALACVLYELSSGRHPFRRLSAKQAKAMQLDSDLSRPPQLPPHCWHALRTALAFDPAQRNIGCAELLEAFRTPPPTRLQRWLRPAR</sequence>
<feature type="domain" description="Protein kinase" evidence="6">
    <location>
        <begin position="53"/>
        <end position="319"/>
    </location>
</feature>
<protein>
    <submittedName>
        <fullName evidence="7">Serine/threonine protein kinase</fullName>
    </submittedName>
</protein>
<evidence type="ECO:0000256" key="3">
    <source>
        <dbReference type="ARBA" id="ARBA00022777"/>
    </source>
</evidence>
<dbReference type="SMART" id="SM00220">
    <property type="entry name" value="S_TKc"/>
    <property type="match status" value="1"/>
</dbReference>